<dbReference type="RefSeq" id="WP_307204458.1">
    <property type="nucleotide sequence ID" value="NZ_JAUTAN010000001.1"/>
</dbReference>
<accession>A0AAJ1X3P6</accession>
<gene>
    <name evidence="1" type="ORF">QE405_003908</name>
</gene>
<sequence length="105" mass="11452">MGDINLDNADEIGGAIGDFEANGGRVFDTVRIYTYEMTRTSVARGPHELRVEVLDAGPSSSSRYAARVTDLSTGTQLLGNDEQSVKDALRVIHWDRLDTLPRADA</sequence>
<evidence type="ECO:0000313" key="1">
    <source>
        <dbReference type="EMBL" id="MDQ1106624.1"/>
    </source>
</evidence>
<evidence type="ECO:0000313" key="2">
    <source>
        <dbReference type="Proteomes" id="UP001239215"/>
    </source>
</evidence>
<dbReference type="AlphaFoldDB" id="A0AAJ1X3P6"/>
<proteinExistence type="predicted"/>
<comment type="caution">
    <text evidence="1">The sequence shown here is derived from an EMBL/GenBank/DDBJ whole genome shotgun (WGS) entry which is preliminary data.</text>
</comment>
<name>A0AAJ1X3P6_9ACTN</name>
<organism evidence="1 2">
    <name type="scientific">Nocardioides zeae</name>
    <dbReference type="NCBI Taxonomy" id="1457234"/>
    <lineage>
        <taxon>Bacteria</taxon>
        <taxon>Bacillati</taxon>
        <taxon>Actinomycetota</taxon>
        <taxon>Actinomycetes</taxon>
        <taxon>Propionibacteriales</taxon>
        <taxon>Nocardioidaceae</taxon>
        <taxon>Nocardioides</taxon>
    </lineage>
</organism>
<dbReference type="Proteomes" id="UP001239215">
    <property type="component" value="Unassembled WGS sequence"/>
</dbReference>
<protein>
    <submittedName>
        <fullName evidence="1">Uncharacterized protein</fullName>
    </submittedName>
</protein>
<dbReference type="EMBL" id="JAUTAN010000001">
    <property type="protein sequence ID" value="MDQ1106624.1"/>
    <property type="molecule type" value="Genomic_DNA"/>
</dbReference>
<reference evidence="1" key="1">
    <citation type="submission" date="2023-07" db="EMBL/GenBank/DDBJ databases">
        <title>Functional and genomic diversity of the sorghum phyllosphere microbiome.</title>
        <authorList>
            <person name="Shade A."/>
        </authorList>
    </citation>
    <scope>NUCLEOTIDE SEQUENCE</scope>
    <source>
        <strain evidence="1">SORGH_AS_1067</strain>
    </source>
</reference>